<protein>
    <submittedName>
        <fullName evidence="1">Uncharacterized protein</fullName>
    </submittedName>
</protein>
<dbReference type="HOGENOM" id="CLU_006344_7_0_1"/>
<dbReference type="Pfam" id="PF18759">
    <property type="entry name" value="Plavaka"/>
    <property type="match status" value="1"/>
</dbReference>
<keyword evidence="2" id="KW-1185">Reference proteome</keyword>
<dbReference type="OrthoDB" id="3199698at2759"/>
<gene>
    <name evidence="1" type="ORF">PAXINDRAFT_86794</name>
</gene>
<name>A0A0C9TRT0_PAXIN</name>
<accession>A0A0C9TRT0</accession>
<evidence type="ECO:0000313" key="2">
    <source>
        <dbReference type="Proteomes" id="UP000053647"/>
    </source>
</evidence>
<evidence type="ECO:0000313" key="1">
    <source>
        <dbReference type="EMBL" id="KIJ09906.1"/>
    </source>
</evidence>
<dbReference type="AlphaFoldDB" id="A0A0C9TRT0"/>
<proteinExistence type="predicted"/>
<dbReference type="EMBL" id="KN819426">
    <property type="protein sequence ID" value="KIJ09906.1"/>
    <property type="molecule type" value="Genomic_DNA"/>
</dbReference>
<reference evidence="2" key="2">
    <citation type="submission" date="2015-01" db="EMBL/GenBank/DDBJ databases">
        <title>Evolutionary Origins and Diversification of the Mycorrhizal Mutualists.</title>
        <authorList>
            <consortium name="DOE Joint Genome Institute"/>
            <consortium name="Mycorrhizal Genomics Consortium"/>
            <person name="Kohler A."/>
            <person name="Kuo A."/>
            <person name="Nagy L.G."/>
            <person name="Floudas D."/>
            <person name="Copeland A."/>
            <person name="Barry K.W."/>
            <person name="Cichocki N."/>
            <person name="Veneault-Fourrey C."/>
            <person name="LaButti K."/>
            <person name="Lindquist E.A."/>
            <person name="Lipzen A."/>
            <person name="Lundell T."/>
            <person name="Morin E."/>
            <person name="Murat C."/>
            <person name="Riley R."/>
            <person name="Ohm R."/>
            <person name="Sun H."/>
            <person name="Tunlid A."/>
            <person name="Henrissat B."/>
            <person name="Grigoriev I.V."/>
            <person name="Hibbett D.S."/>
            <person name="Martin F."/>
        </authorList>
    </citation>
    <scope>NUCLEOTIDE SEQUENCE [LARGE SCALE GENOMIC DNA]</scope>
    <source>
        <strain evidence="2">ATCC 200175</strain>
    </source>
</reference>
<dbReference type="Proteomes" id="UP000053647">
    <property type="component" value="Unassembled WGS sequence"/>
</dbReference>
<sequence length="203" mass="22938">HHSGGPWQPFGSRAKYRLGDLLFRECQMPGAQIDELMDVWAAMPGHQGPPLFANHQDLYKTIDAVSEGGAPWECLSVSHVDADTLPADDPSVPTWMRDTHEVWFHCPESLLDQQISNPIFDGHMDYVPRQVFGDQHQRIWSDFMTGNWAWTQCNELAEDPENHGAMFVPIILGSDKTTVSVATGNNEYYPLYISTGNVHMERL</sequence>
<feature type="non-terminal residue" evidence="1">
    <location>
        <position position="203"/>
    </location>
</feature>
<organism evidence="1 2">
    <name type="scientific">Paxillus involutus ATCC 200175</name>
    <dbReference type="NCBI Taxonomy" id="664439"/>
    <lineage>
        <taxon>Eukaryota</taxon>
        <taxon>Fungi</taxon>
        <taxon>Dikarya</taxon>
        <taxon>Basidiomycota</taxon>
        <taxon>Agaricomycotina</taxon>
        <taxon>Agaricomycetes</taxon>
        <taxon>Agaricomycetidae</taxon>
        <taxon>Boletales</taxon>
        <taxon>Paxilineae</taxon>
        <taxon>Paxillaceae</taxon>
        <taxon>Paxillus</taxon>
    </lineage>
</organism>
<dbReference type="InterPro" id="IPR041078">
    <property type="entry name" value="Plavaka"/>
</dbReference>
<reference evidence="1 2" key="1">
    <citation type="submission" date="2014-06" db="EMBL/GenBank/DDBJ databases">
        <authorList>
            <consortium name="DOE Joint Genome Institute"/>
            <person name="Kuo A."/>
            <person name="Kohler A."/>
            <person name="Nagy L.G."/>
            <person name="Floudas D."/>
            <person name="Copeland A."/>
            <person name="Barry K.W."/>
            <person name="Cichocki N."/>
            <person name="Veneault-Fourrey C."/>
            <person name="LaButti K."/>
            <person name="Lindquist E.A."/>
            <person name="Lipzen A."/>
            <person name="Lundell T."/>
            <person name="Morin E."/>
            <person name="Murat C."/>
            <person name="Sun H."/>
            <person name="Tunlid A."/>
            <person name="Henrissat B."/>
            <person name="Grigoriev I.V."/>
            <person name="Hibbett D.S."/>
            <person name="Martin F."/>
            <person name="Nordberg H.P."/>
            <person name="Cantor M.N."/>
            <person name="Hua S.X."/>
        </authorList>
    </citation>
    <scope>NUCLEOTIDE SEQUENCE [LARGE SCALE GENOMIC DNA]</scope>
    <source>
        <strain evidence="1 2">ATCC 200175</strain>
    </source>
</reference>